<comment type="subcellular location">
    <subcellularLocation>
        <location evidence="1">Nucleus</location>
    </subcellularLocation>
</comment>
<proteinExistence type="inferred from homology"/>
<feature type="compositionally biased region" description="Pro residues" evidence="4">
    <location>
        <begin position="204"/>
        <end position="214"/>
    </location>
</feature>
<dbReference type="OrthoDB" id="6283463at2759"/>
<keyword evidence="7" id="KW-1185">Reference proteome</keyword>
<comment type="similarity">
    <text evidence="2">Belongs to the lin-54 family.</text>
</comment>
<feature type="compositionally biased region" description="Low complexity" evidence="4">
    <location>
        <begin position="669"/>
        <end position="680"/>
    </location>
</feature>
<dbReference type="Pfam" id="PF03638">
    <property type="entry name" value="TCR"/>
    <property type="match status" value="2"/>
</dbReference>
<dbReference type="EMBL" id="PQIB02000010">
    <property type="protein sequence ID" value="RLM91328.1"/>
    <property type="molecule type" value="Genomic_DNA"/>
</dbReference>
<feature type="domain" description="CRC" evidence="5">
    <location>
        <begin position="238"/>
        <end position="361"/>
    </location>
</feature>
<evidence type="ECO:0000256" key="3">
    <source>
        <dbReference type="ARBA" id="ARBA00023242"/>
    </source>
</evidence>
<keyword evidence="3" id="KW-0539">Nucleus</keyword>
<feature type="compositionally biased region" description="Basic and acidic residues" evidence="4">
    <location>
        <begin position="220"/>
        <end position="230"/>
    </location>
</feature>
<evidence type="ECO:0000256" key="4">
    <source>
        <dbReference type="SAM" id="MobiDB-lite"/>
    </source>
</evidence>
<feature type="region of interest" description="Disordered" evidence="4">
    <location>
        <begin position="22"/>
        <end position="48"/>
    </location>
</feature>
<protein>
    <submittedName>
        <fullName evidence="6">Protein tesmin/TSO1-like CXC 5 isoform X1</fullName>
    </submittedName>
</protein>
<evidence type="ECO:0000256" key="2">
    <source>
        <dbReference type="ARBA" id="ARBA00007267"/>
    </source>
</evidence>
<accession>A0A3L6QXF0</accession>
<dbReference type="PANTHER" id="PTHR12446">
    <property type="entry name" value="TESMIN/TSO1-RELATED"/>
    <property type="match status" value="1"/>
</dbReference>
<dbReference type="PROSITE" id="PS51634">
    <property type="entry name" value="CRC"/>
    <property type="match status" value="1"/>
</dbReference>
<evidence type="ECO:0000256" key="1">
    <source>
        <dbReference type="ARBA" id="ARBA00004123"/>
    </source>
</evidence>
<dbReference type="STRING" id="4540.A0A3L6QXF0"/>
<evidence type="ECO:0000259" key="5">
    <source>
        <dbReference type="PROSITE" id="PS51634"/>
    </source>
</evidence>
<dbReference type="GO" id="GO:0005634">
    <property type="term" value="C:nucleus"/>
    <property type="evidence" value="ECO:0007669"/>
    <property type="project" value="UniProtKB-SubCell"/>
</dbReference>
<dbReference type="AlphaFoldDB" id="A0A3L6QXF0"/>
<dbReference type="Proteomes" id="UP000275267">
    <property type="component" value="Unassembled WGS sequence"/>
</dbReference>
<feature type="compositionally biased region" description="Basic and acidic residues" evidence="4">
    <location>
        <begin position="575"/>
        <end position="589"/>
    </location>
</feature>
<organism evidence="6 7">
    <name type="scientific">Panicum miliaceum</name>
    <name type="common">Proso millet</name>
    <name type="synonym">Broomcorn millet</name>
    <dbReference type="NCBI Taxonomy" id="4540"/>
    <lineage>
        <taxon>Eukaryota</taxon>
        <taxon>Viridiplantae</taxon>
        <taxon>Streptophyta</taxon>
        <taxon>Embryophyta</taxon>
        <taxon>Tracheophyta</taxon>
        <taxon>Spermatophyta</taxon>
        <taxon>Magnoliopsida</taxon>
        <taxon>Liliopsida</taxon>
        <taxon>Poales</taxon>
        <taxon>Poaceae</taxon>
        <taxon>PACMAD clade</taxon>
        <taxon>Panicoideae</taxon>
        <taxon>Panicodae</taxon>
        <taxon>Paniceae</taxon>
        <taxon>Panicinae</taxon>
        <taxon>Panicum</taxon>
        <taxon>Panicum sect. Panicum</taxon>
    </lineage>
</organism>
<sequence>MAGGLADPAVEYEFDFESEEWERKKARGERRHPALGRGASTPFDLEPPAAISPRVPAAAVNWVGVGVTGGRGRFDPVASGSSGWRGRSRGRGAPQRPPVPAASTQPPIKKLVRQLDFNTAALAGNPAMAAAAAAVSRALQPRTLPVGLQHPPQHARAAVPMGVPQQLHPRVLPVMRPHQVVGHVPLPRHAVPVAVPVPQLRPVPPQPVQRPPVAVPLKPESPKPRLRLYEGKDSTPTKKKCCNCRNSRCLKLYCECFASGAHCDGCNCTNCFNNPENEVSRREAIDATLERNPDAFRPKIGSSPHANRNNEVSSDLPLVGKHNKGCHCKKSGCLKKYCECFQANILCSENCKCLDCKNFEGSEERRSLFQGDHKNSVNMQQVTNAAVNGAIGATGLSSPSTSRKRKHIDPSLDHSNKEYVAQKNGHLPQKNAVPDGSIPISQSVHPPTLGPFKVTYRPLLADIVQEEDIKELCKLLVVVSGEAAKAYAGITLHIMVKNSRLPFFPVEIERELASRKTQEERDAEKEDEGGGQKEDDKAGSRGSTNHDREGNNQDPDHKASINDNSSRGTHTGKVVLEESRPNCADDQKSNRPMSPGTLALMCDEQDTMFTTSQNAAPQQTVADNQNQSELYAEQERVVLTEFRDCLRKLVTCGRMKEERYSMAIKSETSGHPGQGSSSHPVAGKPVTEHLDKN</sequence>
<dbReference type="PANTHER" id="PTHR12446:SF34">
    <property type="entry name" value="PROTEIN LIN-54 HOMOLOG"/>
    <property type="match status" value="1"/>
</dbReference>
<comment type="caution">
    <text evidence="6">The sequence shown here is derived from an EMBL/GenBank/DDBJ whole genome shotgun (WGS) entry which is preliminary data.</text>
</comment>
<dbReference type="InterPro" id="IPR033467">
    <property type="entry name" value="Tesmin/TSO1-like_CXC"/>
</dbReference>
<dbReference type="InterPro" id="IPR005172">
    <property type="entry name" value="CRC"/>
</dbReference>
<feature type="region of interest" description="Disordered" evidence="4">
    <location>
        <begin position="663"/>
        <end position="693"/>
    </location>
</feature>
<feature type="compositionally biased region" description="Basic residues" evidence="4">
    <location>
        <begin position="24"/>
        <end position="34"/>
    </location>
</feature>
<feature type="compositionally biased region" description="Basic and acidic residues" evidence="4">
    <location>
        <begin position="513"/>
        <end position="560"/>
    </location>
</feature>
<feature type="region of interest" description="Disordered" evidence="4">
    <location>
        <begin position="513"/>
        <end position="598"/>
    </location>
</feature>
<feature type="region of interest" description="Disordered" evidence="4">
    <location>
        <begin position="391"/>
        <end position="412"/>
    </location>
</feature>
<evidence type="ECO:0000313" key="6">
    <source>
        <dbReference type="EMBL" id="RLM91328.1"/>
    </source>
</evidence>
<dbReference type="GO" id="GO:0006355">
    <property type="term" value="P:regulation of DNA-templated transcription"/>
    <property type="evidence" value="ECO:0007669"/>
    <property type="project" value="TreeGrafter"/>
</dbReference>
<feature type="region of interest" description="Disordered" evidence="4">
    <location>
        <begin position="204"/>
        <end position="230"/>
    </location>
</feature>
<dbReference type="InterPro" id="IPR028307">
    <property type="entry name" value="Lin-54_fam"/>
</dbReference>
<feature type="region of interest" description="Disordered" evidence="4">
    <location>
        <begin position="71"/>
        <end position="105"/>
    </location>
</feature>
<evidence type="ECO:0000313" key="7">
    <source>
        <dbReference type="Proteomes" id="UP000275267"/>
    </source>
</evidence>
<reference evidence="7" key="1">
    <citation type="journal article" date="2019" name="Nat. Commun.">
        <title>The genome of broomcorn millet.</title>
        <authorList>
            <person name="Zou C."/>
            <person name="Miki D."/>
            <person name="Li D."/>
            <person name="Tang Q."/>
            <person name="Xiao L."/>
            <person name="Rajput S."/>
            <person name="Deng P."/>
            <person name="Jia W."/>
            <person name="Huang R."/>
            <person name="Zhang M."/>
            <person name="Sun Y."/>
            <person name="Hu J."/>
            <person name="Fu X."/>
            <person name="Schnable P.S."/>
            <person name="Li F."/>
            <person name="Zhang H."/>
            <person name="Feng B."/>
            <person name="Zhu X."/>
            <person name="Liu R."/>
            <person name="Schnable J.C."/>
            <person name="Zhu J.-K."/>
            <person name="Zhang H."/>
        </authorList>
    </citation>
    <scope>NUCLEOTIDE SEQUENCE [LARGE SCALE GENOMIC DNA]</scope>
</reference>
<dbReference type="SMART" id="SM01114">
    <property type="entry name" value="CXC"/>
    <property type="match status" value="2"/>
</dbReference>
<gene>
    <name evidence="6" type="ORF">C2845_PM08G26190</name>
</gene>
<name>A0A3L6QXF0_PANMI</name>